<gene>
    <name evidence="1" type="ORF">SAM23877_5743</name>
</gene>
<dbReference type="GO" id="GO:0005975">
    <property type="term" value="P:carbohydrate metabolic process"/>
    <property type="evidence" value="ECO:0007669"/>
    <property type="project" value="UniProtKB-ARBA"/>
</dbReference>
<evidence type="ECO:0008006" key="3">
    <source>
        <dbReference type="Google" id="ProtNLM"/>
    </source>
</evidence>
<dbReference type="Gene3D" id="3.40.50.1820">
    <property type="entry name" value="alpha/beta hydrolase"/>
    <property type="match status" value="1"/>
</dbReference>
<organism evidence="1 2">
    <name type="scientific">Streptomyces ambofaciens (strain ATCC 23877 / 3486 / DSM 40053 / JCM 4204 / NBRC 12836 / NRRL B-2516)</name>
    <dbReference type="NCBI Taxonomy" id="278992"/>
    <lineage>
        <taxon>Bacteria</taxon>
        <taxon>Bacillati</taxon>
        <taxon>Actinomycetota</taxon>
        <taxon>Actinomycetes</taxon>
        <taxon>Kitasatosporales</taxon>
        <taxon>Streptomycetaceae</taxon>
        <taxon>Streptomyces</taxon>
    </lineage>
</organism>
<dbReference type="InterPro" id="IPR029058">
    <property type="entry name" value="AB_hydrolase_fold"/>
</dbReference>
<proteinExistence type="predicted"/>
<dbReference type="STRING" id="1889.SAM40697_5229"/>
<dbReference type="KEGG" id="samb:SAM23877_5743"/>
<evidence type="ECO:0000313" key="2">
    <source>
        <dbReference type="Proteomes" id="UP000061018"/>
    </source>
</evidence>
<evidence type="ECO:0000313" key="1">
    <source>
        <dbReference type="EMBL" id="AKZ58788.1"/>
    </source>
</evidence>
<dbReference type="Gene3D" id="2.60.40.10">
    <property type="entry name" value="Immunoglobulins"/>
    <property type="match status" value="2"/>
</dbReference>
<name>A0A0K2B0P5_STRA7</name>
<dbReference type="SUPFAM" id="SSF53474">
    <property type="entry name" value="alpha/beta-Hydrolases"/>
    <property type="match status" value="1"/>
</dbReference>
<dbReference type="AlphaFoldDB" id="A0A0K2B0P5"/>
<dbReference type="EMBL" id="CP012382">
    <property type="protein sequence ID" value="AKZ58788.1"/>
    <property type="molecule type" value="Genomic_DNA"/>
</dbReference>
<reference evidence="2" key="1">
    <citation type="journal article" date="2015" name="J. Biotechnol.">
        <title>Complete genome sequence of Streptomyces ambofaciens ATCC 23877, the spiramycin producer.</title>
        <authorList>
            <person name="Thibessard A."/>
            <person name="Haas D."/>
            <person name="Gerbaud C."/>
            <person name="Aigle B."/>
            <person name="Lautru S."/>
            <person name="Pernodet J.L."/>
            <person name="Leblond P."/>
        </authorList>
    </citation>
    <scope>NUCLEOTIDE SEQUENCE [LARGE SCALE GENOMIC DNA]</scope>
    <source>
        <strain evidence="2">ATCC 23877 / 3486 / DSM 40053 / JCM 4204 / NBRC 12836 / NRRL B-2516</strain>
    </source>
</reference>
<dbReference type="Proteomes" id="UP000061018">
    <property type="component" value="Chromosome"/>
</dbReference>
<accession>A0A0K2B0P5</accession>
<sequence length="502" mass="53945">MPTAPSPARELINGTDTSGAYPVEYRFTHAKGGNRHLVVVFANFGVTDDYGWSNGVLNPVRANILWIRDRFRGMRSYYLCEGMDFSLEQSVIGVISKVMHALDLTPDRVTLWGGSKGGSAALYFGMRYGFGNIVSIVPQFLIGTYIKTVHPKTARFMLGEGAPEENVRVIDAILPDLVRSGVARQSNIYLLSSPQDEQYAEQVEPFLPLFQGYDNFNFVYSESPYITKHSEVTRRNVPFLMGLINMLADGLPPRLGLVRNGYEEPDRDTSAITAYLSDTSRDKPAELPLPVVTHPAPHSELPTDGVFFAGTAYGAVRVSLWEHGKFLGSPSVAADGTWSWRLSKPWSKGKHQVKAVAWDAAGGHTKGVVVPFTTVAGAGAAPASAIPAQPAARFEAAPTGGRPAAPAVQSPVAYEQLATPAVRFTGLARGAAQVGFRAGGTLLGGSPVAVDGRWAWDSGWPWQEGRHTVEVFAVDAAGNESPATLVPFAVAHTPAGATPYGY</sequence>
<dbReference type="RefSeq" id="WP_053138797.1">
    <property type="nucleotide sequence ID" value="NZ_CP012382.1"/>
</dbReference>
<protein>
    <recommendedName>
        <fullName evidence="3">Bacterial Ig-like domain-containing protein</fullName>
    </recommendedName>
</protein>
<dbReference type="InterPro" id="IPR013783">
    <property type="entry name" value="Ig-like_fold"/>
</dbReference>